<protein>
    <recommendedName>
        <fullName evidence="2">BZIP domain-containing protein</fullName>
    </recommendedName>
</protein>
<dbReference type="Gene3D" id="1.20.5.170">
    <property type="match status" value="1"/>
</dbReference>
<dbReference type="CDD" id="cd14688">
    <property type="entry name" value="bZIP_YAP"/>
    <property type="match status" value="1"/>
</dbReference>
<dbReference type="SUPFAM" id="SSF57959">
    <property type="entry name" value="Leucine zipper domain"/>
    <property type="match status" value="1"/>
</dbReference>
<dbReference type="InterPro" id="IPR046347">
    <property type="entry name" value="bZIP_sf"/>
</dbReference>
<gene>
    <name evidence="3" type="ORF">NPX13_g2153</name>
</gene>
<feature type="compositionally biased region" description="Polar residues" evidence="1">
    <location>
        <begin position="47"/>
        <end position="70"/>
    </location>
</feature>
<dbReference type="PROSITE" id="PS00036">
    <property type="entry name" value="BZIP_BASIC"/>
    <property type="match status" value="1"/>
</dbReference>
<dbReference type="InterPro" id="IPR004827">
    <property type="entry name" value="bZIP"/>
</dbReference>
<sequence>MLWDTTMGDHLGQPWPKYAADPLYQNGLYHLDETGIIEPATQSFVPGVVQQSSHIQSPSDAKLKTPSSGGTKPKPTRKRPNRYANASPAVIERRRHQNRDSQRAYRKRKDDEIVKLRDEVERLQKALRIVESWCKQGGPHSHIDVRQLWASYNAVLRGSEVSHLLTPPSGDGSEHYCEELAEHPVNMNFPYMFDSDKGMPNTPMENSFTGNAPLNIYGGTIPTFNGTIQVFPGNPQNTFPF</sequence>
<evidence type="ECO:0000256" key="1">
    <source>
        <dbReference type="SAM" id="MobiDB-lite"/>
    </source>
</evidence>
<feature type="region of interest" description="Disordered" evidence="1">
    <location>
        <begin position="47"/>
        <end position="108"/>
    </location>
</feature>
<dbReference type="Proteomes" id="UP001148614">
    <property type="component" value="Unassembled WGS sequence"/>
</dbReference>
<reference evidence="3" key="1">
    <citation type="submission" date="2022-07" db="EMBL/GenBank/DDBJ databases">
        <title>Genome Sequence of Xylaria arbuscula.</title>
        <authorList>
            <person name="Buettner E."/>
        </authorList>
    </citation>
    <scope>NUCLEOTIDE SEQUENCE</scope>
    <source>
        <strain evidence="3">VT107</strain>
    </source>
</reference>
<keyword evidence="4" id="KW-1185">Reference proteome</keyword>
<dbReference type="Pfam" id="PF00170">
    <property type="entry name" value="bZIP_1"/>
    <property type="match status" value="1"/>
</dbReference>
<feature type="compositionally biased region" description="Basic and acidic residues" evidence="1">
    <location>
        <begin position="98"/>
        <end position="108"/>
    </location>
</feature>
<accession>A0A9W8TRA7</accession>
<evidence type="ECO:0000313" key="4">
    <source>
        <dbReference type="Proteomes" id="UP001148614"/>
    </source>
</evidence>
<dbReference type="GO" id="GO:0003700">
    <property type="term" value="F:DNA-binding transcription factor activity"/>
    <property type="evidence" value="ECO:0007669"/>
    <property type="project" value="InterPro"/>
</dbReference>
<evidence type="ECO:0000259" key="2">
    <source>
        <dbReference type="PROSITE" id="PS00036"/>
    </source>
</evidence>
<dbReference type="AlphaFoldDB" id="A0A9W8TRA7"/>
<proteinExistence type="predicted"/>
<dbReference type="EMBL" id="JANPWZ010000217">
    <property type="protein sequence ID" value="KAJ3578411.1"/>
    <property type="molecule type" value="Genomic_DNA"/>
</dbReference>
<feature type="domain" description="BZIP" evidence="2">
    <location>
        <begin position="93"/>
        <end position="108"/>
    </location>
</feature>
<name>A0A9W8TRA7_9PEZI</name>
<comment type="caution">
    <text evidence="3">The sequence shown here is derived from an EMBL/GenBank/DDBJ whole genome shotgun (WGS) entry which is preliminary data.</text>
</comment>
<evidence type="ECO:0000313" key="3">
    <source>
        <dbReference type="EMBL" id="KAJ3578411.1"/>
    </source>
</evidence>
<organism evidence="3 4">
    <name type="scientific">Xylaria arbuscula</name>
    <dbReference type="NCBI Taxonomy" id="114810"/>
    <lineage>
        <taxon>Eukaryota</taxon>
        <taxon>Fungi</taxon>
        <taxon>Dikarya</taxon>
        <taxon>Ascomycota</taxon>
        <taxon>Pezizomycotina</taxon>
        <taxon>Sordariomycetes</taxon>
        <taxon>Xylariomycetidae</taxon>
        <taxon>Xylariales</taxon>
        <taxon>Xylariaceae</taxon>
        <taxon>Xylaria</taxon>
    </lineage>
</organism>